<feature type="compositionally biased region" description="Low complexity" evidence="1">
    <location>
        <begin position="34"/>
        <end position="59"/>
    </location>
</feature>
<proteinExistence type="predicted"/>
<evidence type="ECO:0000256" key="1">
    <source>
        <dbReference type="SAM" id="MobiDB-lite"/>
    </source>
</evidence>
<dbReference type="Gene3D" id="1.10.150.50">
    <property type="entry name" value="Transcription Factor, Ets-1"/>
    <property type="match status" value="1"/>
</dbReference>
<sequence length="462" mass="50396">MKGLALNVASKSSSEKIKKGVPPLKNLPKPKPAKVPVVPPRSASSKAKSNPAKAIPSKPVLTKPKPDRLRAKPGSPDPDLKPKAKISTSKHDVKIAGNITSLAYESRHQQTTEEMEQAYTDPNEIYEEMGFTEPKYTKCGFFMNPAYTELDPPNIPTFSHEYAKPPVEHPPAILGCKSQTTTGNKQPAKSNPPSHLGSQLSATSDSNQPVESGSNSLLCNRRPPPVPDRLPLSRNRSAILTNPHLPNNAVAFPNRVLPNVPNNPPQLPSRLKRPHSKTDLSVIHKRRTASTDSQSPTPMVTNSNTALPISQPPSLQAYLIQPTSQPPSSIQPSPIQPTPIQPTSQTPSSTQPTPFTPGQPPSLPTNKMPVPTPEQKEEIYEAISKYPTDLSSLSITDVSALLNYLGMRNYVETFEAELIDGAMLASMDKESLESLNLIPFHVTKLMKFIGGWRPNSKIRLKK</sequence>
<dbReference type="PANTHER" id="PTHR14454:SF11">
    <property type="entry name" value="SERRANO, ISOFORM F"/>
    <property type="match status" value="1"/>
</dbReference>
<dbReference type="Pfam" id="PF00536">
    <property type="entry name" value="SAM_1"/>
    <property type="match status" value="1"/>
</dbReference>
<feature type="compositionally biased region" description="Polar residues" evidence="1">
    <location>
        <begin position="177"/>
        <end position="218"/>
    </location>
</feature>
<reference evidence="2" key="1">
    <citation type="submission" date="2020-04" db="EMBL/GenBank/DDBJ databases">
        <authorList>
            <person name="Alioto T."/>
            <person name="Alioto T."/>
            <person name="Gomez Garrido J."/>
        </authorList>
    </citation>
    <scope>NUCLEOTIDE SEQUENCE</scope>
    <source>
        <strain evidence="2">A484AB</strain>
    </source>
</reference>
<dbReference type="PANTHER" id="PTHR14454">
    <property type="entry name" value="GRB2-ASSOCIATED AND REGULATOR OF MAPK PROTEIN FAMILY MEMBER"/>
    <property type="match status" value="1"/>
</dbReference>
<evidence type="ECO:0000313" key="3">
    <source>
        <dbReference type="Proteomes" id="UP001152795"/>
    </source>
</evidence>
<accession>A0A6S7HL06</accession>
<dbReference type="AlphaFoldDB" id="A0A6S7HL06"/>
<feature type="compositionally biased region" description="Low complexity" evidence="1">
    <location>
        <begin position="341"/>
        <end position="353"/>
    </location>
</feature>
<dbReference type="InterPro" id="IPR013761">
    <property type="entry name" value="SAM/pointed_sf"/>
</dbReference>
<feature type="region of interest" description="Disordered" evidence="1">
    <location>
        <begin position="158"/>
        <end position="232"/>
    </location>
</feature>
<name>A0A6S7HL06_PARCT</name>
<feature type="compositionally biased region" description="Polar residues" evidence="1">
    <location>
        <begin position="290"/>
        <end position="314"/>
    </location>
</feature>
<feature type="compositionally biased region" description="Low complexity" evidence="1">
    <location>
        <begin position="320"/>
        <end position="333"/>
    </location>
</feature>
<feature type="region of interest" description="Disordered" evidence="1">
    <location>
        <begin position="1"/>
        <end position="92"/>
    </location>
</feature>
<dbReference type="InterPro" id="IPR001660">
    <property type="entry name" value="SAM"/>
</dbReference>
<organism evidence="2 3">
    <name type="scientific">Paramuricea clavata</name>
    <name type="common">Red gorgonian</name>
    <name type="synonym">Violescent sea-whip</name>
    <dbReference type="NCBI Taxonomy" id="317549"/>
    <lineage>
        <taxon>Eukaryota</taxon>
        <taxon>Metazoa</taxon>
        <taxon>Cnidaria</taxon>
        <taxon>Anthozoa</taxon>
        <taxon>Octocorallia</taxon>
        <taxon>Malacalcyonacea</taxon>
        <taxon>Plexauridae</taxon>
        <taxon>Paramuricea</taxon>
    </lineage>
</organism>
<gene>
    <name evidence="2" type="ORF">PACLA_8A052768</name>
</gene>
<comment type="caution">
    <text evidence="2">The sequence shown here is derived from an EMBL/GenBank/DDBJ whole genome shotgun (WGS) entry which is preliminary data.</text>
</comment>
<feature type="compositionally biased region" description="Pro residues" evidence="1">
    <location>
        <begin position="354"/>
        <end position="363"/>
    </location>
</feature>
<dbReference type="InterPro" id="IPR052281">
    <property type="entry name" value="GAREM"/>
</dbReference>
<dbReference type="SMART" id="SM00454">
    <property type="entry name" value="SAM"/>
    <property type="match status" value="1"/>
</dbReference>
<dbReference type="EMBL" id="CACRXK020005210">
    <property type="protein sequence ID" value="CAB4005456.1"/>
    <property type="molecule type" value="Genomic_DNA"/>
</dbReference>
<protein>
    <submittedName>
        <fullName evidence="2">GRB2-associated and regulator of MAPK -like</fullName>
    </submittedName>
</protein>
<dbReference type="OrthoDB" id="6021761at2759"/>
<evidence type="ECO:0000313" key="2">
    <source>
        <dbReference type="EMBL" id="CAB4005456.1"/>
    </source>
</evidence>
<keyword evidence="3" id="KW-1185">Reference proteome</keyword>
<feature type="region of interest" description="Disordered" evidence="1">
    <location>
        <begin position="252"/>
        <end position="371"/>
    </location>
</feature>
<dbReference type="Proteomes" id="UP001152795">
    <property type="component" value="Unassembled WGS sequence"/>
</dbReference>
<dbReference type="SUPFAM" id="SSF47769">
    <property type="entry name" value="SAM/Pointed domain"/>
    <property type="match status" value="1"/>
</dbReference>